<keyword evidence="6 7" id="KW-0961">Cell wall biogenesis/degradation</keyword>
<protein>
    <recommendedName>
        <fullName evidence="2 7">Glutamate racemase</fullName>
        <ecNumber evidence="2 7">5.1.1.3</ecNumber>
    </recommendedName>
</protein>
<evidence type="ECO:0000256" key="2">
    <source>
        <dbReference type="ARBA" id="ARBA00013090"/>
    </source>
</evidence>
<dbReference type="Pfam" id="PF01177">
    <property type="entry name" value="Asp_Glu_race"/>
    <property type="match status" value="1"/>
</dbReference>
<name>A0A9D9NGY1_9BACT</name>
<gene>
    <name evidence="7 8" type="primary">murI</name>
    <name evidence="8" type="ORF">IAB81_03685</name>
</gene>
<comment type="catalytic activity">
    <reaction evidence="1 7">
        <text>L-glutamate = D-glutamate</text>
        <dbReference type="Rhea" id="RHEA:12813"/>
        <dbReference type="ChEBI" id="CHEBI:29985"/>
        <dbReference type="ChEBI" id="CHEBI:29986"/>
        <dbReference type="EC" id="5.1.1.3"/>
    </reaction>
</comment>
<feature type="binding site" evidence="7">
    <location>
        <begin position="38"/>
        <end position="39"/>
    </location>
    <ligand>
        <name>substrate</name>
    </ligand>
</feature>
<accession>A0A9D9NGY1</accession>
<dbReference type="PANTHER" id="PTHR21198:SF2">
    <property type="entry name" value="GLUTAMATE RACEMASE"/>
    <property type="match status" value="1"/>
</dbReference>
<dbReference type="NCBIfam" id="TIGR00067">
    <property type="entry name" value="glut_race"/>
    <property type="match status" value="1"/>
</dbReference>
<evidence type="ECO:0000256" key="1">
    <source>
        <dbReference type="ARBA" id="ARBA00001602"/>
    </source>
</evidence>
<dbReference type="AlphaFoldDB" id="A0A9D9NGY1"/>
<dbReference type="InterPro" id="IPR018187">
    <property type="entry name" value="Asp/Glu_racemase_AS_1"/>
</dbReference>
<keyword evidence="4 7" id="KW-0573">Peptidoglycan synthesis</keyword>
<dbReference type="InterPro" id="IPR004391">
    <property type="entry name" value="Glu_race"/>
</dbReference>
<dbReference type="EC" id="5.1.1.3" evidence="2 7"/>
<dbReference type="InterPro" id="IPR015942">
    <property type="entry name" value="Asp/Glu/hydantoin_racemase"/>
</dbReference>
<evidence type="ECO:0000256" key="3">
    <source>
        <dbReference type="ARBA" id="ARBA00022960"/>
    </source>
</evidence>
<evidence type="ECO:0000313" key="8">
    <source>
        <dbReference type="EMBL" id="MBO8472713.1"/>
    </source>
</evidence>
<comment type="pathway">
    <text evidence="7">Cell wall biogenesis; peptidoglycan biosynthesis.</text>
</comment>
<dbReference type="GO" id="GO:0008881">
    <property type="term" value="F:glutamate racemase activity"/>
    <property type="evidence" value="ECO:0007669"/>
    <property type="project" value="UniProtKB-UniRule"/>
</dbReference>
<feature type="active site" description="Proton donor/acceptor" evidence="7">
    <location>
        <position position="179"/>
    </location>
</feature>
<feature type="active site" description="Proton donor/acceptor" evidence="7">
    <location>
        <position position="69"/>
    </location>
</feature>
<dbReference type="PROSITE" id="PS00924">
    <property type="entry name" value="ASP_GLU_RACEMASE_2"/>
    <property type="match status" value="1"/>
</dbReference>
<evidence type="ECO:0000256" key="6">
    <source>
        <dbReference type="ARBA" id="ARBA00023316"/>
    </source>
</evidence>
<dbReference type="Proteomes" id="UP000823604">
    <property type="component" value="Unassembled WGS sequence"/>
</dbReference>
<proteinExistence type="inferred from homology"/>
<reference evidence="8" key="1">
    <citation type="submission" date="2020-10" db="EMBL/GenBank/DDBJ databases">
        <authorList>
            <person name="Gilroy R."/>
        </authorList>
    </citation>
    <scope>NUCLEOTIDE SEQUENCE</scope>
    <source>
        <strain evidence="8">B1-8020</strain>
    </source>
</reference>
<feature type="binding site" evidence="7">
    <location>
        <begin position="180"/>
        <end position="181"/>
    </location>
    <ligand>
        <name>substrate</name>
    </ligand>
</feature>
<dbReference type="GO" id="GO:0009252">
    <property type="term" value="P:peptidoglycan biosynthetic process"/>
    <property type="evidence" value="ECO:0007669"/>
    <property type="project" value="UniProtKB-UniRule"/>
</dbReference>
<reference evidence="8" key="2">
    <citation type="journal article" date="2021" name="PeerJ">
        <title>Extensive microbial diversity within the chicken gut microbiome revealed by metagenomics and culture.</title>
        <authorList>
            <person name="Gilroy R."/>
            <person name="Ravi A."/>
            <person name="Getino M."/>
            <person name="Pursley I."/>
            <person name="Horton D.L."/>
            <person name="Alikhan N.F."/>
            <person name="Baker D."/>
            <person name="Gharbi K."/>
            <person name="Hall N."/>
            <person name="Watson M."/>
            <person name="Adriaenssens E.M."/>
            <person name="Foster-Nyarko E."/>
            <person name="Jarju S."/>
            <person name="Secka A."/>
            <person name="Antonio M."/>
            <person name="Oren A."/>
            <person name="Chaudhuri R.R."/>
            <person name="La Ragione R."/>
            <person name="Hildebrand F."/>
            <person name="Pallen M.J."/>
        </authorList>
    </citation>
    <scope>NUCLEOTIDE SEQUENCE</scope>
    <source>
        <strain evidence="8">B1-8020</strain>
    </source>
</reference>
<organism evidence="8 9">
    <name type="scientific">Candidatus Merdivivens pullicola</name>
    <dbReference type="NCBI Taxonomy" id="2840872"/>
    <lineage>
        <taxon>Bacteria</taxon>
        <taxon>Pseudomonadati</taxon>
        <taxon>Bacteroidota</taxon>
        <taxon>Bacteroidia</taxon>
        <taxon>Bacteroidales</taxon>
        <taxon>Muribaculaceae</taxon>
        <taxon>Muribaculaceae incertae sedis</taxon>
        <taxon>Candidatus Merdivivens</taxon>
    </lineage>
</organism>
<sequence>MIALFDSGVGGLSVFKELYRILPREDYLYYSDNANCPYGEKPVQFIRERAFEISRLLMGKGAHIIVVACNTATAAAIHALRERFDIPFIGMEPAIKPAALQSKSKVVGVLATAGTFKGELYRQTSTRYASGVTVIERVGKGLVELVEKGLTDYPHSSEAVMECIRPMLDKGADYIVLGCTHYPFLEDTIRKCAPGVGIINPAEAVAKHTADILQDNGYVFGNGGSLELLSSGDGSILEKMARSLPLENGFAIVRASTESSC</sequence>
<keyword evidence="5 7" id="KW-0413">Isomerase</keyword>
<dbReference type="HAMAP" id="MF_00258">
    <property type="entry name" value="Glu_racemase"/>
    <property type="match status" value="1"/>
</dbReference>
<keyword evidence="3 7" id="KW-0133">Cell shape</keyword>
<evidence type="ECO:0000256" key="5">
    <source>
        <dbReference type="ARBA" id="ARBA00023235"/>
    </source>
</evidence>
<dbReference type="InterPro" id="IPR001920">
    <property type="entry name" value="Asp/Glu_race"/>
</dbReference>
<comment type="caution">
    <text evidence="8">The sequence shown here is derived from an EMBL/GenBank/DDBJ whole genome shotgun (WGS) entry which is preliminary data.</text>
</comment>
<comment type="similarity">
    <text evidence="7">Belongs to the aspartate/glutamate racemases family.</text>
</comment>
<dbReference type="EMBL" id="JADIMA010000036">
    <property type="protein sequence ID" value="MBO8472713.1"/>
    <property type="molecule type" value="Genomic_DNA"/>
</dbReference>
<dbReference type="SUPFAM" id="SSF53681">
    <property type="entry name" value="Aspartate/glutamate racemase"/>
    <property type="match status" value="2"/>
</dbReference>
<feature type="binding site" evidence="7">
    <location>
        <begin position="70"/>
        <end position="71"/>
    </location>
    <ligand>
        <name>substrate</name>
    </ligand>
</feature>
<comment type="function">
    <text evidence="7">Provides the (R)-glutamate required for cell wall biosynthesis.</text>
</comment>
<dbReference type="GO" id="GO:0008360">
    <property type="term" value="P:regulation of cell shape"/>
    <property type="evidence" value="ECO:0007669"/>
    <property type="project" value="UniProtKB-KW"/>
</dbReference>
<dbReference type="GO" id="GO:0071555">
    <property type="term" value="P:cell wall organization"/>
    <property type="evidence" value="ECO:0007669"/>
    <property type="project" value="UniProtKB-KW"/>
</dbReference>
<evidence type="ECO:0000256" key="4">
    <source>
        <dbReference type="ARBA" id="ARBA00022984"/>
    </source>
</evidence>
<dbReference type="PROSITE" id="PS00923">
    <property type="entry name" value="ASP_GLU_RACEMASE_1"/>
    <property type="match status" value="1"/>
</dbReference>
<dbReference type="InterPro" id="IPR033134">
    <property type="entry name" value="Asp/Glu_racemase_AS_2"/>
</dbReference>
<evidence type="ECO:0000256" key="7">
    <source>
        <dbReference type="HAMAP-Rule" id="MF_00258"/>
    </source>
</evidence>
<feature type="binding site" evidence="7">
    <location>
        <begin position="6"/>
        <end position="7"/>
    </location>
    <ligand>
        <name>substrate</name>
    </ligand>
</feature>
<dbReference type="PANTHER" id="PTHR21198">
    <property type="entry name" value="GLUTAMATE RACEMASE"/>
    <property type="match status" value="1"/>
</dbReference>
<evidence type="ECO:0000313" key="9">
    <source>
        <dbReference type="Proteomes" id="UP000823604"/>
    </source>
</evidence>
<dbReference type="Gene3D" id="3.40.50.1860">
    <property type="match status" value="2"/>
</dbReference>